<sequence>MPCKVYLIVNDLNGFIKIGISFDPHKRKKALESACGYRLRLLSARTPKREAKEVEKELHLLFGENRQLGEWFSISESEAKAALLKACGNGISCTTNTKSWWQRRHLRRRR</sequence>
<comment type="caution">
    <text evidence="2">The sequence shown here is derived from an EMBL/GenBank/DDBJ whole genome shotgun (WGS) entry which is preliminary data.</text>
</comment>
<organism evidence="2 3">
    <name type="scientific">Neiella litorisoli</name>
    <dbReference type="NCBI Taxonomy" id="2771431"/>
    <lineage>
        <taxon>Bacteria</taxon>
        <taxon>Pseudomonadati</taxon>
        <taxon>Pseudomonadota</taxon>
        <taxon>Gammaproteobacteria</taxon>
        <taxon>Alteromonadales</taxon>
        <taxon>Echinimonadaceae</taxon>
        <taxon>Neiella</taxon>
    </lineage>
</organism>
<dbReference type="Pfam" id="PF13455">
    <property type="entry name" value="MUG113"/>
    <property type="match status" value="1"/>
</dbReference>
<dbReference type="EMBL" id="JACXAF010000009">
    <property type="protein sequence ID" value="MBD1389534.1"/>
    <property type="molecule type" value="Genomic_DNA"/>
</dbReference>
<dbReference type="SMART" id="SM00974">
    <property type="entry name" value="T5orf172"/>
    <property type="match status" value="1"/>
</dbReference>
<evidence type="ECO:0000313" key="3">
    <source>
        <dbReference type="Proteomes" id="UP000638014"/>
    </source>
</evidence>
<name>A0A8J6UEJ8_9GAMM</name>
<dbReference type="RefSeq" id="WP_191144640.1">
    <property type="nucleotide sequence ID" value="NZ_JACXAF010000009.1"/>
</dbReference>
<evidence type="ECO:0000259" key="1">
    <source>
        <dbReference type="SMART" id="SM00974"/>
    </source>
</evidence>
<dbReference type="InterPro" id="IPR018306">
    <property type="entry name" value="Phage_T5_Orf172_DNA-bd"/>
</dbReference>
<evidence type="ECO:0000313" key="2">
    <source>
        <dbReference type="EMBL" id="MBD1389534.1"/>
    </source>
</evidence>
<dbReference type="AlphaFoldDB" id="A0A8J6UEJ8"/>
<keyword evidence="3" id="KW-1185">Reference proteome</keyword>
<reference evidence="2" key="1">
    <citation type="submission" date="2020-09" db="EMBL/GenBank/DDBJ databases">
        <title>A novel bacterium of genus Neiella, isolated from South China Sea.</title>
        <authorList>
            <person name="Huang H."/>
            <person name="Mo K."/>
            <person name="Hu Y."/>
        </authorList>
    </citation>
    <scope>NUCLEOTIDE SEQUENCE</scope>
    <source>
        <strain evidence="2">HB171785</strain>
    </source>
</reference>
<protein>
    <submittedName>
        <fullName evidence="2">GIY-YIG nuclease family protein</fullName>
    </submittedName>
</protein>
<feature type="domain" description="Bacteriophage T5 Orf172 DNA-binding" evidence="1">
    <location>
        <begin position="10"/>
        <end position="86"/>
    </location>
</feature>
<dbReference type="Proteomes" id="UP000638014">
    <property type="component" value="Unassembled WGS sequence"/>
</dbReference>
<proteinExistence type="predicted"/>
<accession>A0A8J6UEJ8</accession>
<gene>
    <name evidence="2" type="ORF">IC617_08845</name>
</gene>